<organism evidence="1 2">
    <name type="scientific">Neosynechococcus sphagnicola sy1</name>
    <dbReference type="NCBI Taxonomy" id="1497020"/>
    <lineage>
        <taxon>Bacteria</taxon>
        <taxon>Bacillati</taxon>
        <taxon>Cyanobacteriota</taxon>
        <taxon>Cyanophyceae</taxon>
        <taxon>Neosynechococcales</taxon>
        <taxon>Neosynechococcaceae</taxon>
        <taxon>Neosynechococcus</taxon>
    </lineage>
</organism>
<sequence>MRSVLFPLIGAIRQFMPGGSAVLLAKRAVKKLNGSGSIGDRPSMGKIIHVNGRSFTNVAVVVPGGLGAAIVRPLS</sequence>
<gene>
    <name evidence="1" type="ORF">DO97_01830</name>
</gene>
<evidence type="ECO:0000313" key="1">
    <source>
        <dbReference type="EMBL" id="KGF73104.1"/>
    </source>
</evidence>
<comment type="caution">
    <text evidence="1">The sequence shown here is derived from an EMBL/GenBank/DDBJ whole genome shotgun (WGS) entry which is preliminary data.</text>
</comment>
<evidence type="ECO:0000313" key="2">
    <source>
        <dbReference type="Proteomes" id="UP000030170"/>
    </source>
</evidence>
<dbReference type="EMBL" id="JJML01000015">
    <property type="protein sequence ID" value="KGF73104.1"/>
    <property type="molecule type" value="Genomic_DNA"/>
</dbReference>
<protein>
    <submittedName>
        <fullName evidence="1">Uncharacterized protein</fullName>
    </submittedName>
</protein>
<dbReference type="Proteomes" id="UP000030170">
    <property type="component" value="Unassembled WGS sequence"/>
</dbReference>
<keyword evidence="2" id="KW-1185">Reference proteome</keyword>
<dbReference type="AlphaFoldDB" id="A0A098TLC7"/>
<name>A0A098TLC7_9CYAN</name>
<accession>A0A098TLC7</accession>
<proteinExistence type="predicted"/>
<reference evidence="1 2" key="1">
    <citation type="journal article" date="2014" name="Mol. Ecol.">
        <title>Evolution of Synechococcus.</title>
        <authorList>
            <person name="Dvorak P."/>
            <person name="Casamatta D."/>
            <person name="Hasler P."/>
            <person name="Poulickova A."/>
            <person name="Ondrej V."/>
            <person name="Sanges R."/>
        </authorList>
    </citation>
    <scope>NUCLEOTIDE SEQUENCE [LARGE SCALE GENOMIC DNA]</scope>
    <source>
        <strain evidence="1 2">CAUP A 1101</strain>
    </source>
</reference>